<name>A0A2I0AMS8_9ASPA</name>
<dbReference type="FunFam" id="3.10.20.810:FF:000001">
    <property type="entry name" value="Histidine biosynthesis bifunctional protein HisIE"/>
    <property type="match status" value="1"/>
</dbReference>
<dbReference type="PANTHER" id="PTHR42945">
    <property type="entry name" value="HISTIDINE BIOSYNTHESIS BIFUNCTIONAL PROTEIN"/>
    <property type="match status" value="1"/>
</dbReference>
<accession>A0A2I0AMS8</accession>
<dbReference type="NCBIfam" id="NF000768">
    <property type="entry name" value="PRK00051.1"/>
    <property type="match status" value="1"/>
</dbReference>
<dbReference type="InterPro" id="IPR038019">
    <property type="entry name" value="PRib_AMP_CycHydrolase_sf"/>
</dbReference>
<evidence type="ECO:0000259" key="7">
    <source>
        <dbReference type="Pfam" id="PF01502"/>
    </source>
</evidence>
<dbReference type="GO" id="GO:0004635">
    <property type="term" value="F:phosphoribosyl-AMP cyclohydrolase activity"/>
    <property type="evidence" value="ECO:0007669"/>
    <property type="project" value="UniProtKB-EC"/>
</dbReference>
<organism evidence="8 9">
    <name type="scientific">Apostasia shenzhenica</name>
    <dbReference type="NCBI Taxonomy" id="1088818"/>
    <lineage>
        <taxon>Eukaryota</taxon>
        <taxon>Viridiplantae</taxon>
        <taxon>Streptophyta</taxon>
        <taxon>Embryophyta</taxon>
        <taxon>Tracheophyta</taxon>
        <taxon>Spermatophyta</taxon>
        <taxon>Magnoliopsida</taxon>
        <taxon>Liliopsida</taxon>
        <taxon>Asparagales</taxon>
        <taxon>Orchidaceae</taxon>
        <taxon>Apostasioideae</taxon>
        <taxon>Apostasia</taxon>
    </lineage>
</organism>
<dbReference type="SUPFAM" id="SSF141734">
    <property type="entry name" value="HisI-like"/>
    <property type="match status" value="1"/>
</dbReference>
<dbReference type="UniPathway" id="UPA00031">
    <property type="reaction ID" value="UER00008"/>
</dbReference>
<reference evidence="8 9" key="1">
    <citation type="journal article" date="2017" name="Nature">
        <title>The Apostasia genome and the evolution of orchids.</title>
        <authorList>
            <person name="Zhang G.Q."/>
            <person name="Liu K.W."/>
            <person name="Li Z."/>
            <person name="Lohaus R."/>
            <person name="Hsiao Y.Y."/>
            <person name="Niu S.C."/>
            <person name="Wang J.Y."/>
            <person name="Lin Y.C."/>
            <person name="Xu Q."/>
            <person name="Chen L.J."/>
            <person name="Yoshida K."/>
            <person name="Fujiwara S."/>
            <person name="Wang Z.W."/>
            <person name="Zhang Y.Q."/>
            <person name="Mitsuda N."/>
            <person name="Wang M."/>
            <person name="Liu G.H."/>
            <person name="Pecoraro L."/>
            <person name="Huang H.X."/>
            <person name="Xiao X.J."/>
            <person name="Lin M."/>
            <person name="Wu X.Y."/>
            <person name="Wu W.L."/>
            <person name="Chen Y.Y."/>
            <person name="Chang S.B."/>
            <person name="Sakamoto S."/>
            <person name="Ohme-Takagi M."/>
            <person name="Yagi M."/>
            <person name="Zeng S.J."/>
            <person name="Shen C.Y."/>
            <person name="Yeh C.M."/>
            <person name="Luo Y.B."/>
            <person name="Tsai W.C."/>
            <person name="Van de Peer Y."/>
            <person name="Liu Z.J."/>
        </authorList>
    </citation>
    <scope>NUCLEOTIDE SEQUENCE [LARGE SCALE GENOMIC DNA]</scope>
    <source>
        <strain evidence="9">cv. Shenzhen</strain>
        <tissue evidence="8">Stem</tissue>
    </source>
</reference>
<dbReference type="EMBL" id="KZ451969">
    <property type="protein sequence ID" value="PKA56867.1"/>
    <property type="molecule type" value="Genomic_DNA"/>
</dbReference>
<evidence type="ECO:0000256" key="2">
    <source>
        <dbReference type="ARBA" id="ARBA00005169"/>
    </source>
</evidence>
<dbReference type="InterPro" id="IPR002496">
    <property type="entry name" value="PRib_AMP_CycHydrolase_dom"/>
</dbReference>
<dbReference type="GO" id="GO:0000105">
    <property type="term" value="P:L-histidine biosynthetic process"/>
    <property type="evidence" value="ECO:0007669"/>
    <property type="project" value="UniProtKB-UniPathway"/>
</dbReference>
<proteinExistence type="predicted"/>
<dbReference type="Pfam" id="PF01502">
    <property type="entry name" value="PRA-CH"/>
    <property type="match status" value="1"/>
</dbReference>
<feature type="domain" description="Phosphoribosyl-AMP cyclohydrolase" evidence="7">
    <location>
        <begin position="84"/>
        <end position="157"/>
    </location>
</feature>
<protein>
    <recommendedName>
        <fullName evidence="3">phosphoribosyl-AMP cyclohydrolase</fullName>
        <ecNumber evidence="3">3.5.4.19</ecNumber>
    </recommendedName>
</protein>
<dbReference type="OrthoDB" id="1703565at2759"/>
<gene>
    <name evidence="8" type="ORF">AXF42_Ash002170</name>
</gene>
<evidence type="ECO:0000256" key="6">
    <source>
        <dbReference type="ARBA" id="ARBA00023102"/>
    </source>
</evidence>
<dbReference type="AlphaFoldDB" id="A0A2I0AMS8"/>
<sequence length="216" mass="23801">MAAPTLGCFQAPGVCRGDGRLSNTCSFFPRMKHQNLRSAIAVAAPQEQLCLDPKVVNLLDGVKWDEKGLIVAVAQNVDTGAVLMQGFANKEALATTISSRRATFYSRSRSSLWTKGETSNNFINVVDIFLDCDRDSVIYLGQPEGPTCHTGSETCYYTSVFDTLGDSKVCILFFSFVEEFVMEASELVFYCLEFPVAEKQRAVSFDNIVFAGGYNF</sequence>
<dbReference type="STRING" id="1088818.A0A2I0AMS8"/>
<dbReference type="EC" id="3.5.4.19" evidence="3"/>
<dbReference type="GO" id="GO:0004636">
    <property type="term" value="F:phosphoribosyl-ATP diphosphatase activity"/>
    <property type="evidence" value="ECO:0007669"/>
    <property type="project" value="UniProtKB-ARBA"/>
</dbReference>
<evidence type="ECO:0000256" key="3">
    <source>
        <dbReference type="ARBA" id="ARBA00012721"/>
    </source>
</evidence>
<keyword evidence="4" id="KW-0028">Amino-acid biosynthesis</keyword>
<evidence type="ECO:0000313" key="9">
    <source>
        <dbReference type="Proteomes" id="UP000236161"/>
    </source>
</evidence>
<keyword evidence="5 8" id="KW-0378">Hydrolase</keyword>
<evidence type="ECO:0000256" key="1">
    <source>
        <dbReference type="ARBA" id="ARBA00000024"/>
    </source>
</evidence>
<comment type="pathway">
    <text evidence="2">Amino-acid biosynthesis; L-histidine biosynthesis; L-histidine from 5-phospho-alpha-D-ribose 1-diphosphate: step 3/9.</text>
</comment>
<comment type="catalytic activity">
    <reaction evidence="1">
        <text>1-(5-phospho-beta-D-ribosyl)-5'-AMP + H2O = 1-(5-phospho-beta-D-ribosyl)-5-[(5-phospho-beta-D-ribosylamino)methylideneamino]imidazole-4-carboxamide</text>
        <dbReference type="Rhea" id="RHEA:20049"/>
        <dbReference type="ChEBI" id="CHEBI:15377"/>
        <dbReference type="ChEBI" id="CHEBI:58435"/>
        <dbReference type="ChEBI" id="CHEBI:59457"/>
        <dbReference type="EC" id="3.5.4.19"/>
    </reaction>
</comment>
<evidence type="ECO:0000256" key="4">
    <source>
        <dbReference type="ARBA" id="ARBA00022605"/>
    </source>
</evidence>
<dbReference type="Proteomes" id="UP000236161">
    <property type="component" value="Unassembled WGS sequence"/>
</dbReference>
<dbReference type="PANTHER" id="PTHR42945:SF1">
    <property type="entry name" value="HISTIDINE BIOSYNTHESIS BIFUNCTIONAL PROTEIN HIS7"/>
    <property type="match status" value="1"/>
</dbReference>
<evidence type="ECO:0000313" key="8">
    <source>
        <dbReference type="EMBL" id="PKA56867.1"/>
    </source>
</evidence>
<evidence type="ECO:0000256" key="5">
    <source>
        <dbReference type="ARBA" id="ARBA00022801"/>
    </source>
</evidence>
<keyword evidence="9" id="KW-1185">Reference proteome</keyword>
<dbReference type="Gene3D" id="3.10.20.810">
    <property type="entry name" value="Phosphoribosyl-AMP cyclohydrolase"/>
    <property type="match status" value="1"/>
</dbReference>
<keyword evidence="6" id="KW-0368">Histidine biosynthesis</keyword>